<organism evidence="1 2">
    <name type="scientific">Nocardia albiluteola</name>
    <dbReference type="NCBI Taxonomy" id="2842303"/>
    <lineage>
        <taxon>Bacteria</taxon>
        <taxon>Bacillati</taxon>
        <taxon>Actinomycetota</taxon>
        <taxon>Actinomycetes</taxon>
        <taxon>Mycobacteriales</taxon>
        <taxon>Nocardiaceae</taxon>
        <taxon>Nocardia</taxon>
    </lineage>
</organism>
<dbReference type="RefSeq" id="WP_215918022.1">
    <property type="nucleotide sequence ID" value="NZ_JAHKNI010000005.1"/>
</dbReference>
<name>A0ABS6AYI8_9NOCA</name>
<proteinExistence type="predicted"/>
<accession>A0ABS6AYI8</accession>
<gene>
    <name evidence="1" type="ORF">KO481_16400</name>
</gene>
<keyword evidence="2" id="KW-1185">Reference proteome</keyword>
<sequence length="302" mass="32849">MTQQSRAAWLQQYGLTLPQHRPEIDVDDPLDIEQRRAPANVRVHLELMIRAAAVASLSESEFIARIRSTSTEIWAASGATPITRYALAHDGRLYRDIDLGRDLALTVLRGAWDTSYAAQAHAAMMWQAQHVRGAHDRGDIRLSHPVMWARMITAAGQIGATLRPVPPAATGVWAHAAARTAGVLAQWSHRAQPAMTERIAGAALDLGRSAQTAPPETTRREIGACTARVAYGLAQLDRAVIDPPREQLLLLAQLMGVVLLIAKAHRDRGEIHPGRGLEAAAASLSMVCRDLHTQAQRRGSAQ</sequence>
<reference evidence="1 2" key="1">
    <citation type="submission" date="2021-06" db="EMBL/GenBank/DDBJ databases">
        <title>Actinomycetes sequencing.</title>
        <authorList>
            <person name="Shan Q."/>
        </authorList>
    </citation>
    <scope>NUCLEOTIDE SEQUENCE [LARGE SCALE GENOMIC DNA]</scope>
    <source>
        <strain evidence="1 2">NEAU-G5</strain>
    </source>
</reference>
<dbReference type="Proteomes" id="UP000733379">
    <property type="component" value="Unassembled WGS sequence"/>
</dbReference>
<comment type="caution">
    <text evidence="1">The sequence shown here is derived from an EMBL/GenBank/DDBJ whole genome shotgun (WGS) entry which is preliminary data.</text>
</comment>
<protein>
    <submittedName>
        <fullName evidence="1">Uncharacterized protein</fullName>
    </submittedName>
</protein>
<evidence type="ECO:0000313" key="2">
    <source>
        <dbReference type="Proteomes" id="UP000733379"/>
    </source>
</evidence>
<evidence type="ECO:0000313" key="1">
    <source>
        <dbReference type="EMBL" id="MBU3063102.1"/>
    </source>
</evidence>
<dbReference type="EMBL" id="JAHKNI010000005">
    <property type="protein sequence ID" value="MBU3063102.1"/>
    <property type="molecule type" value="Genomic_DNA"/>
</dbReference>